<keyword evidence="4 7" id="KW-0812">Transmembrane</keyword>
<name>A0A1Q8EXG5_9PSED</name>
<organism evidence="8 9">
    <name type="scientific">Pseudomonas chlororaphis</name>
    <dbReference type="NCBI Taxonomy" id="587753"/>
    <lineage>
        <taxon>Bacteria</taxon>
        <taxon>Pseudomonadati</taxon>
        <taxon>Pseudomonadota</taxon>
        <taxon>Gammaproteobacteria</taxon>
        <taxon>Pseudomonadales</taxon>
        <taxon>Pseudomonadaceae</taxon>
        <taxon>Pseudomonas</taxon>
    </lineage>
</organism>
<dbReference type="AlphaFoldDB" id="A0A1Q8EXG5"/>
<evidence type="ECO:0000256" key="3">
    <source>
        <dbReference type="ARBA" id="ARBA00022475"/>
    </source>
</evidence>
<comment type="subcellular location">
    <subcellularLocation>
        <location evidence="1">Cell membrane</location>
        <topology evidence="1">Multi-pass membrane protein</topology>
    </subcellularLocation>
</comment>
<dbReference type="OrthoDB" id="5398343at2"/>
<dbReference type="EMBL" id="MSCT01000002">
    <property type="protein sequence ID" value="OLF56474.1"/>
    <property type="molecule type" value="Genomic_DNA"/>
</dbReference>
<sequence>MPSASTSPNTLLIPALAPLYQVGEPLAYALLRVCYGAIMITHGLPKLLGRPHGSMADPMAASINLIQNVLHLPAPALIALFVALLEGLGGLLLALGLGTRLIVAMMGVQMLTIAGLLGPTWPWIDQGMEYPLLLAFLSLYILFRGAGRYSLDHTLGREL</sequence>
<evidence type="ECO:0000256" key="4">
    <source>
        <dbReference type="ARBA" id="ARBA00022692"/>
    </source>
</evidence>
<keyword evidence="5 7" id="KW-1133">Transmembrane helix</keyword>
<evidence type="ECO:0000313" key="9">
    <source>
        <dbReference type="Proteomes" id="UP000185578"/>
    </source>
</evidence>
<keyword evidence="6 7" id="KW-0472">Membrane</keyword>
<dbReference type="GO" id="GO:0005886">
    <property type="term" value="C:plasma membrane"/>
    <property type="evidence" value="ECO:0007669"/>
    <property type="project" value="UniProtKB-SubCell"/>
</dbReference>
<dbReference type="PANTHER" id="PTHR33452:SF1">
    <property type="entry name" value="INNER MEMBRANE PROTEIN YPHA-RELATED"/>
    <property type="match status" value="1"/>
</dbReference>
<dbReference type="InterPro" id="IPR051907">
    <property type="entry name" value="DoxX-like_oxidoreductase"/>
</dbReference>
<evidence type="ECO:0000256" key="5">
    <source>
        <dbReference type="ARBA" id="ARBA00022989"/>
    </source>
</evidence>
<proteinExistence type="inferred from homology"/>
<evidence type="ECO:0000256" key="6">
    <source>
        <dbReference type="ARBA" id="ARBA00023136"/>
    </source>
</evidence>
<evidence type="ECO:0000256" key="7">
    <source>
        <dbReference type="SAM" id="Phobius"/>
    </source>
</evidence>
<accession>A0A1Q8EXG5</accession>
<feature type="transmembrane region" description="Helical" evidence="7">
    <location>
        <begin position="74"/>
        <end position="95"/>
    </location>
</feature>
<dbReference type="PANTHER" id="PTHR33452">
    <property type="entry name" value="OXIDOREDUCTASE CATD-RELATED"/>
    <property type="match status" value="1"/>
</dbReference>
<reference evidence="8 9" key="1">
    <citation type="submission" date="2016-12" db="EMBL/GenBank/DDBJ databases">
        <authorList>
            <person name="Song W.-J."/>
            <person name="Kurnit D.M."/>
        </authorList>
    </citation>
    <scope>NUCLEOTIDE SEQUENCE [LARGE SCALE GENOMIC DNA]</scope>
    <source>
        <strain evidence="8 9">PCL1601</strain>
    </source>
</reference>
<keyword evidence="3" id="KW-1003">Cell membrane</keyword>
<comment type="caution">
    <text evidence="8">The sequence shown here is derived from an EMBL/GenBank/DDBJ whole genome shotgun (WGS) entry which is preliminary data.</text>
</comment>
<dbReference type="Pfam" id="PF07681">
    <property type="entry name" value="DoxX"/>
    <property type="match status" value="1"/>
</dbReference>
<dbReference type="InterPro" id="IPR032808">
    <property type="entry name" value="DoxX"/>
</dbReference>
<evidence type="ECO:0000256" key="2">
    <source>
        <dbReference type="ARBA" id="ARBA00006679"/>
    </source>
</evidence>
<dbReference type="Proteomes" id="UP000185578">
    <property type="component" value="Unassembled WGS sequence"/>
</dbReference>
<protein>
    <submittedName>
        <fullName evidence="8">DoxX family protein</fullName>
    </submittedName>
</protein>
<feature type="transmembrane region" description="Helical" evidence="7">
    <location>
        <begin position="102"/>
        <end position="124"/>
    </location>
</feature>
<comment type="similarity">
    <text evidence="2">Belongs to the DoxX family.</text>
</comment>
<feature type="transmembrane region" description="Helical" evidence="7">
    <location>
        <begin position="130"/>
        <end position="147"/>
    </location>
</feature>
<dbReference type="RefSeq" id="WP_075117287.1">
    <property type="nucleotide sequence ID" value="NZ_MSCT01000002.1"/>
</dbReference>
<gene>
    <name evidence="8" type="ORF">BTN82_00795</name>
</gene>
<evidence type="ECO:0000313" key="8">
    <source>
        <dbReference type="EMBL" id="OLF56474.1"/>
    </source>
</evidence>
<evidence type="ECO:0000256" key="1">
    <source>
        <dbReference type="ARBA" id="ARBA00004651"/>
    </source>
</evidence>